<feature type="signal peptide" evidence="1">
    <location>
        <begin position="1"/>
        <end position="16"/>
    </location>
</feature>
<dbReference type="EMBL" id="JARVKF010000418">
    <property type="protein sequence ID" value="KAK9415246.1"/>
    <property type="molecule type" value="Genomic_DNA"/>
</dbReference>
<organism evidence="2 3">
    <name type="scientific">Seiridium unicorne</name>
    <dbReference type="NCBI Taxonomy" id="138068"/>
    <lineage>
        <taxon>Eukaryota</taxon>
        <taxon>Fungi</taxon>
        <taxon>Dikarya</taxon>
        <taxon>Ascomycota</taxon>
        <taxon>Pezizomycotina</taxon>
        <taxon>Sordariomycetes</taxon>
        <taxon>Xylariomycetidae</taxon>
        <taxon>Amphisphaeriales</taxon>
        <taxon>Sporocadaceae</taxon>
        <taxon>Seiridium</taxon>
    </lineage>
</organism>
<accession>A0ABR2UL18</accession>
<keyword evidence="1" id="KW-0732">Signal</keyword>
<evidence type="ECO:0000256" key="1">
    <source>
        <dbReference type="SAM" id="SignalP"/>
    </source>
</evidence>
<dbReference type="Proteomes" id="UP001408356">
    <property type="component" value="Unassembled WGS sequence"/>
</dbReference>
<comment type="caution">
    <text evidence="2">The sequence shown here is derived from an EMBL/GenBank/DDBJ whole genome shotgun (WGS) entry which is preliminary data.</text>
</comment>
<proteinExistence type="predicted"/>
<gene>
    <name evidence="2" type="ORF">SUNI508_02094</name>
</gene>
<name>A0ABR2UL18_9PEZI</name>
<keyword evidence="3" id="KW-1185">Reference proteome</keyword>
<feature type="chain" id="PRO_5045438549" evidence="1">
    <location>
        <begin position="17"/>
        <end position="196"/>
    </location>
</feature>
<protein>
    <submittedName>
        <fullName evidence="2">AA1-like domain-containing protein</fullName>
    </submittedName>
</protein>
<evidence type="ECO:0000313" key="3">
    <source>
        <dbReference type="Proteomes" id="UP001408356"/>
    </source>
</evidence>
<sequence>MLLFQVLSLCASAALAIPTALPPFPTTPGPGTNSSSTVPACSAANSQCAFTIRDIAYQKYDPFPGTIDEGLDSMTMAFDVANNGNGINTACSFTNGKYLGQWTDNGTKWFACGNRTVTAGDGEKFVVQTNARFNWDTWNLAVNQTWVCGNGYGQESDISANVSVLLTPACSDTSTTGYAFRECSAPDTTAETFPFS</sequence>
<evidence type="ECO:0000313" key="2">
    <source>
        <dbReference type="EMBL" id="KAK9415246.1"/>
    </source>
</evidence>
<reference evidence="2 3" key="1">
    <citation type="journal article" date="2024" name="J. Plant Pathol.">
        <title>Sequence and assembly of the genome of Seiridium unicorne, isolate CBS 538.82, causal agent of cypress canker disease.</title>
        <authorList>
            <person name="Scali E."/>
            <person name="Rocca G.D."/>
            <person name="Danti R."/>
            <person name="Garbelotto M."/>
            <person name="Barberini S."/>
            <person name="Baroncelli R."/>
            <person name="Emiliani G."/>
        </authorList>
    </citation>
    <scope>NUCLEOTIDE SEQUENCE [LARGE SCALE GENOMIC DNA]</scope>
    <source>
        <strain evidence="2 3">BM-138-508</strain>
    </source>
</reference>